<evidence type="ECO:0000313" key="5">
    <source>
        <dbReference type="EMBL" id="VYT22808.1"/>
    </source>
</evidence>
<sequence>MLRMTAPASGSDKCELPVNGKVDWQFALIQGAIVYKRLLPRLEGLSPLMPVPDWPVTGAMPAWAARWTARWTARWAALLKLATSPPMPGGMLLAVLTPVPGDCDILCMSDTIAIGALRELTEHGIHVPDDVRLMGFDGIPFSACANPPISTVAMDVPAMARTVIDRMVALIESNLRHERPDDITHDHIQF</sequence>
<dbReference type="PANTHER" id="PTHR30146:SF109">
    <property type="entry name" value="HTH-TYPE TRANSCRIPTIONAL REGULATOR GALS"/>
    <property type="match status" value="1"/>
</dbReference>
<accession>A0A6N2UYB6</accession>
<dbReference type="EMBL" id="CACRSV010000041">
    <property type="protein sequence ID" value="VYT22808.1"/>
    <property type="molecule type" value="Genomic_DNA"/>
</dbReference>
<name>A0A6N2UYB6_BIFLN</name>
<proteinExistence type="predicted"/>
<protein>
    <submittedName>
        <fullName evidence="5">Lactose operon repressor</fullName>
    </submittedName>
</protein>
<dbReference type="InterPro" id="IPR046335">
    <property type="entry name" value="LacI/GalR-like_sensor"/>
</dbReference>
<evidence type="ECO:0000256" key="2">
    <source>
        <dbReference type="ARBA" id="ARBA00023125"/>
    </source>
</evidence>
<organism evidence="5">
    <name type="scientific">Bifidobacterium longum</name>
    <dbReference type="NCBI Taxonomy" id="216816"/>
    <lineage>
        <taxon>Bacteria</taxon>
        <taxon>Bacillati</taxon>
        <taxon>Actinomycetota</taxon>
        <taxon>Actinomycetes</taxon>
        <taxon>Bifidobacteriales</taxon>
        <taxon>Bifidobacteriaceae</taxon>
        <taxon>Bifidobacterium</taxon>
    </lineage>
</organism>
<dbReference type="CDD" id="cd06267">
    <property type="entry name" value="PBP1_LacI_sugar_binding-like"/>
    <property type="match status" value="1"/>
</dbReference>
<gene>
    <name evidence="5" type="primary">lacI_2</name>
    <name evidence="5" type="ORF">BLLFYP82_00274</name>
</gene>
<evidence type="ECO:0000259" key="4">
    <source>
        <dbReference type="Pfam" id="PF13377"/>
    </source>
</evidence>
<dbReference type="InterPro" id="IPR028082">
    <property type="entry name" value="Peripla_BP_I"/>
</dbReference>
<dbReference type="GO" id="GO:0000976">
    <property type="term" value="F:transcription cis-regulatory region binding"/>
    <property type="evidence" value="ECO:0007669"/>
    <property type="project" value="TreeGrafter"/>
</dbReference>
<dbReference type="GO" id="GO:0003700">
    <property type="term" value="F:DNA-binding transcription factor activity"/>
    <property type="evidence" value="ECO:0007669"/>
    <property type="project" value="TreeGrafter"/>
</dbReference>
<evidence type="ECO:0000256" key="1">
    <source>
        <dbReference type="ARBA" id="ARBA00023015"/>
    </source>
</evidence>
<evidence type="ECO:0000256" key="3">
    <source>
        <dbReference type="ARBA" id="ARBA00023163"/>
    </source>
</evidence>
<keyword evidence="1" id="KW-0805">Transcription regulation</keyword>
<dbReference type="PANTHER" id="PTHR30146">
    <property type="entry name" value="LACI-RELATED TRANSCRIPTIONAL REPRESSOR"/>
    <property type="match status" value="1"/>
</dbReference>
<keyword evidence="3" id="KW-0804">Transcription</keyword>
<keyword evidence="2" id="KW-0238">DNA-binding</keyword>
<reference evidence="5" key="1">
    <citation type="submission" date="2019-11" db="EMBL/GenBank/DDBJ databases">
        <authorList>
            <person name="Feng L."/>
        </authorList>
    </citation>
    <scope>NUCLEOTIDE SEQUENCE</scope>
    <source>
        <strain evidence="5">BlongumLFYP82</strain>
    </source>
</reference>
<feature type="domain" description="Transcriptional regulator LacI/GalR-like sensor" evidence="4">
    <location>
        <begin position="105"/>
        <end position="177"/>
    </location>
</feature>
<dbReference type="SUPFAM" id="SSF53822">
    <property type="entry name" value="Periplasmic binding protein-like I"/>
    <property type="match status" value="1"/>
</dbReference>
<dbReference type="Gene3D" id="3.40.50.2300">
    <property type="match status" value="2"/>
</dbReference>
<dbReference type="AlphaFoldDB" id="A0A6N2UYB6"/>
<dbReference type="Pfam" id="PF13377">
    <property type="entry name" value="Peripla_BP_3"/>
    <property type="match status" value="1"/>
</dbReference>